<dbReference type="RefSeq" id="WP_067403790.1">
    <property type="nucleotide sequence ID" value="NZ_LZEY01000034.1"/>
</dbReference>
<proteinExistence type="predicted"/>
<comment type="caution">
    <text evidence="1">The sequence shown here is derived from an EMBL/GenBank/DDBJ whole genome shotgun (WGS) entry which is preliminary data.</text>
</comment>
<reference evidence="2" key="1">
    <citation type="submission" date="2016-06" db="EMBL/GenBank/DDBJ databases">
        <authorList>
            <person name="Butler K."/>
        </authorList>
    </citation>
    <scope>NUCLEOTIDE SEQUENCE [LARGE SCALE GENOMIC DNA]</scope>
    <source>
        <strain evidence="2">GCSL-Mp20</strain>
    </source>
</reference>
<protein>
    <recommendedName>
        <fullName evidence="3">DUF2877 domain-containing protein</fullName>
    </recommendedName>
</protein>
<evidence type="ECO:0008006" key="3">
    <source>
        <dbReference type="Google" id="ProtNLM"/>
    </source>
</evidence>
<evidence type="ECO:0000313" key="1">
    <source>
        <dbReference type="EMBL" id="OBU06261.1"/>
    </source>
</evidence>
<dbReference type="EMBL" id="LZEY01000034">
    <property type="protein sequence ID" value="OBU06261.1"/>
    <property type="molecule type" value="Genomic_DNA"/>
</dbReference>
<dbReference type="Pfam" id="PF11392">
    <property type="entry name" value="AllH"/>
    <property type="match status" value="1"/>
</dbReference>
<gene>
    <name evidence="1" type="ORF">AYY18_07150</name>
</gene>
<dbReference type="OrthoDB" id="4933449at2"/>
<dbReference type="Proteomes" id="UP000092377">
    <property type="component" value="Unassembled WGS sequence"/>
</dbReference>
<name>A0A1B8HB19_9GAMM</name>
<dbReference type="AlphaFoldDB" id="A0A1B8HB19"/>
<sequence length="307" mass="34763">MKEFASHRQVLYGLTADTHFLNLLHQPQSSGKIEQVFNRAINISVNNTLYTLLSSQSDNAPNSCRLINKDFTLLTIEEGDSVRFLNKEIIIGGKYLISFSVCDLWQCTDVIFRRDKLTTDDYLSFLLTQKNNLDVILNSNKQSLFNYSGNNIFYISMSEQFTKLRLNLVELIIKGDRLTLPDVISQFVGLGIGLTPSGDDYLVGLMAFLLLKGHPVSSLCPEFYQSIARSKNRTTSISAITLEKALNREYRENMQQLIQSLADAEETYIHSQFSDILNIGSSSGCDMLFGLRDALYITHYLGEKYVD</sequence>
<dbReference type="InterPro" id="IPR021530">
    <property type="entry name" value="AllH-like"/>
</dbReference>
<evidence type="ECO:0000313" key="2">
    <source>
        <dbReference type="Proteomes" id="UP000092377"/>
    </source>
</evidence>
<organism evidence="1 2">
    <name type="scientific">Morganella psychrotolerans</name>
    <dbReference type="NCBI Taxonomy" id="368603"/>
    <lineage>
        <taxon>Bacteria</taxon>
        <taxon>Pseudomonadati</taxon>
        <taxon>Pseudomonadota</taxon>
        <taxon>Gammaproteobacteria</taxon>
        <taxon>Enterobacterales</taxon>
        <taxon>Morganellaceae</taxon>
        <taxon>Morganella</taxon>
    </lineage>
</organism>
<keyword evidence="2" id="KW-1185">Reference proteome</keyword>
<accession>A0A1B8HB19</accession>